<dbReference type="GeneID" id="68355413"/>
<dbReference type="EMBL" id="JAIZPD010000006">
    <property type="protein sequence ID" value="KAH0962182.1"/>
    <property type="molecule type" value="Genomic_DNA"/>
</dbReference>
<dbReference type="AlphaFoldDB" id="A0A9P8MW85"/>
<keyword evidence="3" id="KW-1185">Reference proteome</keyword>
<keyword evidence="1" id="KW-0732">Signal</keyword>
<evidence type="ECO:0000313" key="2">
    <source>
        <dbReference type="EMBL" id="KAH0962182.1"/>
    </source>
</evidence>
<accession>A0A9P8MW85</accession>
<proteinExistence type="predicted"/>
<dbReference type="RefSeq" id="XP_044719695.1">
    <property type="nucleotide sequence ID" value="XM_044864755.1"/>
</dbReference>
<name>A0A9P8MW85_9HYPO</name>
<comment type="caution">
    <text evidence="2">The sequence shown here is derived from an EMBL/GenBank/DDBJ whole genome shotgun (WGS) entry which is preliminary data.</text>
</comment>
<gene>
    <name evidence="2" type="ORF">HRG_06284</name>
</gene>
<evidence type="ECO:0000256" key="1">
    <source>
        <dbReference type="SAM" id="SignalP"/>
    </source>
</evidence>
<feature type="signal peptide" evidence="1">
    <location>
        <begin position="1"/>
        <end position="20"/>
    </location>
</feature>
<sequence length="203" mass="22189">MLRASLLILLAGRTLTLGAAAPRQPGHLDPIDEWARNHTSWQWRHDPKYDSITFARENPLLLPRGNATEPAHVEALGVLLGDVVRALKMLRRCAPAACNRSDEAIAKWQAMVDKLRSGGAPLLKSEYFDALEAVRKAAVALSSGCTMEYPETDLVPLAASQLLQHHVLLVGLLYDACGYDSLPSYLMDRPWETALALLSVAGP</sequence>
<feature type="chain" id="PRO_5040442028" evidence="1">
    <location>
        <begin position="21"/>
        <end position="203"/>
    </location>
</feature>
<dbReference type="Proteomes" id="UP000824596">
    <property type="component" value="Unassembled WGS sequence"/>
</dbReference>
<reference evidence="2" key="1">
    <citation type="submission" date="2021-09" db="EMBL/GenBank/DDBJ databases">
        <title>A high-quality genome of the endoparasitic fungus Hirsutella rhossiliensis with a comparison of Hirsutella genomes reveals transposable elements contributing to genome size variation.</title>
        <authorList>
            <person name="Lin R."/>
            <person name="Jiao Y."/>
            <person name="Sun X."/>
            <person name="Ling J."/>
            <person name="Xie B."/>
            <person name="Cheng X."/>
        </authorList>
    </citation>
    <scope>NUCLEOTIDE SEQUENCE</scope>
    <source>
        <strain evidence="2">HR02</strain>
    </source>
</reference>
<evidence type="ECO:0000313" key="3">
    <source>
        <dbReference type="Proteomes" id="UP000824596"/>
    </source>
</evidence>
<organism evidence="2 3">
    <name type="scientific">Hirsutella rhossiliensis</name>
    <dbReference type="NCBI Taxonomy" id="111463"/>
    <lineage>
        <taxon>Eukaryota</taxon>
        <taxon>Fungi</taxon>
        <taxon>Dikarya</taxon>
        <taxon>Ascomycota</taxon>
        <taxon>Pezizomycotina</taxon>
        <taxon>Sordariomycetes</taxon>
        <taxon>Hypocreomycetidae</taxon>
        <taxon>Hypocreales</taxon>
        <taxon>Ophiocordycipitaceae</taxon>
        <taxon>Hirsutella</taxon>
    </lineage>
</organism>
<protein>
    <submittedName>
        <fullName evidence="2">Uncharacterized protein</fullName>
    </submittedName>
</protein>